<feature type="active site" description="Charge relay system" evidence="8 9">
    <location>
        <position position="549"/>
    </location>
</feature>
<dbReference type="GO" id="GO:0005576">
    <property type="term" value="C:extracellular region"/>
    <property type="evidence" value="ECO:0000318"/>
    <property type="project" value="GO_Central"/>
</dbReference>
<feature type="domain" description="Inhibitor I9" evidence="12">
    <location>
        <begin position="32"/>
        <end position="115"/>
    </location>
</feature>
<evidence type="ECO:0000256" key="8">
    <source>
        <dbReference type="PIRSR" id="PIRSR615500-1"/>
    </source>
</evidence>
<dbReference type="InterPro" id="IPR037045">
    <property type="entry name" value="S8pro/Inhibitor_I9_sf"/>
</dbReference>
<evidence type="ECO:0000256" key="10">
    <source>
        <dbReference type="SAM" id="SignalP"/>
    </source>
</evidence>
<dbReference type="CDD" id="cd04852">
    <property type="entry name" value="Peptidases_S8_3"/>
    <property type="match status" value="1"/>
</dbReference>
<evidence type="ECO:0000256" key="1">
    <source>
        <dbReference type="ARBA" id="ARBA00004613"/>
    </source>
</evidence>
<dbReference type="Gene3D" id="2.60.40.2310">
    <property type="match status" value="1"/>
</dbReference>
<protein>
    <submittedName>
        <fullName evidence="14">Uncharacterized protein</fullName>
    </submittedName>
</protein>
<dbReference type="InterPro" id="IPR045051">
    <property type="entry name" value="SBT"/>
</dbReference>
<name>A0A2C9UXE3_MANES</name>
<gene>
    <name evidence="14" type="ORF">MANES_11G010200v8</name>
</gene>
<dbReference type="InterPro" id="IPR041469">
    <property type="entry name" value="Subtilisin-like_FN3"/>
</dbReference>
<dbReference type="SUPFAM" id="SSF54897">
    <property type="entry name" value="Protease propeptides/inhibitors"/>
    <property type="match status" value="1"/>
</dbReference>
<reference evidence="15" key="1">
    <citation type="journal article" date="2016" name="Nat. Biotechnol.">
        <title>Sequencing wild and cultivated cassava and related species reveals extensive interspecific hybridization and genetic diversity.</title>
        <authorList>
            <person name="Bredeson J.V."/>
            <person name="Lyons J.B."/>
            <person name="Prochnik S.E."/>
            <person name="Wu G.A."/>
            <person name="Ha C.M."/>
            <person name="Edsinger-Gonzales E."/>
            <person name="Grimwood J."/>
            <person name="Schmutz J."/>
            <person name="Rabbi I.Y."/>
            <person name="Egesi C."/>
            <person name="Nauluvula P."/>
            <person name="Lebot V."/>
            <person name="Ndunguru J."/>
            <person name="Mkamilo G."/>
            <person name="Bart R.S."/>
            <person name="Setter T.L."/>
            <person name="Gleadow R.M."/>
            <person name="Kulakow P."/>
            <person name="Ferguson M.E."/>
            <person name="Rounsley S."/>
            <person name="Rokhsar D.S."/>
        </authorList>
    </citation>
    <scope>NUCLEOTIDE SEQUENCE [LARGE SCALE GENOMIC DNA]</scope>
    <source>
        <strain evidence="15">cv. AM560-2</strain>
    </source>
</reference>
<dbReference type="InterPro" id="IPR034197">
    <property type="entry name" value="Peptidases_S8_3"/>
</dbReference>
<dbReference type="Gramene" id="Manes.11G010200.1.v8.1">
    <property type="protein sequence ID" value="Manes.11G010200.1.v8.1.CDS"/>
    <property type="gene ID" value="Manes.11G010200.v8.1"/>
</dbReference>
<dbReference type="PROSITE" id="PS00138">
    <property type="entry name" value="SUBTILASE_SER"/>
    <property type="match status" value="1"/>
</dbReference>
<organism evidence="14 15">
    <name type="scientific">Manihot esculenta</name>
    <name type="common">Cassava</name>
    <name type="synonym">Jatropha manihot</name>
    <dbReference type="NCBI Taxonomy" id="3983"/>
    <lineage>
        <taxon>Eukaryota</taxon>
        <taxon>Viridiplantae</taxon>
        <taxon>Streptophyta</taxon>
        <taxon>Embryophyta</taxon>
        <taxon>Tracheophyta</taxon>
        <taxon>Spermatophyta</taxon>
        <taxon>Magnoliopsida</taxon>
        <taxon>eudicotyledons</taxon>
        <taxon>Gunneridae</taxon>
        <taxon>Pentapetalae</taxon>
        <taxon>rosids</taxon>
        <taxon>fabids</taxon>
        <taxon>Malpighiales</taxon>
        <taxon>Euphorbiaceae</taxon>
        <taxon>Crotonoideae</taxon>
        <taxon>Manihoteae</taxon>
        <taxon>Manihot</taxon>
    </lineage>
</organism>
<dbReference type="AlphaFoldDB" id="A0A2C9UXE3"/>
<dbReference type="InterPro" id="IPR000209">
    <property type="entry name" value="Peptidase_S8/S53_dom"/>
</dbReference>
<comment type="caution">
    <text evidence="14">The sequence shown here is derived from an EMBL/GenBank/DDBJ whole genome shotgun (WGS) entry which is preliminary data.</text>
</comment>
<feature type="active site" description="Charge relay system" evidence="8 9">
    <location>
        <position position="216"/>
    </location>
</feature>
<keyword evidence="15" id="KW-1185">Reference proteome</keyword>
<evidence type="ECO:0000256" key="6">
    <source>
        <dbReference type="ARBA" id="ARBA00022801"/>
    </source>
</evidence>
<evidence type="ECO:0000256" key="3">
    <source>
        <dbReference type="ARBA" id="ARBA00022525"/>
    </source>
</evidence>
<dbReference type="GO" id="GO:0004252">
    <property type="term" value="F:serine-type endopeptidase activity"/>
    <property type="evidence" value="ECO:0000318"/>
    <property type="project" value="GO_Central"/>
</dbReference>
<dbReference type="FunFam" id="3.40.50.200:FF:000006">
    <property type="entry name" value="Subtilisin-like protease SBT1.5"/>
    <property type="match status" value="1"/>
</dbReference>
<evidence type="ECO:0000256" key="2">
    <source>
        <dbReference type="ARBA" id="ARBA00011073"/>
    </source>
</evidence>
<dbReference type="OMA" id="AMLTEHE"/>
<feature type="domain" description="Peptidase S8/S53" evidence="11">
    <location>
        <begin position="145"/>
        <end position="593"/>
    </location>
</feature>
<evidence type="ECO:0000259" key="12">
    <source>
        <dbReference type="Pfam" id="PF05922"/>
    </source>
</evidence>
<dbReference type="Gene3D" id="3.50.30.30">
    <property type="match status" value="1"/>
</dbReference>
<accession>A0A2C9UXE3</accession>
<dbReference type="InterPro" id="IPR023828">
    <property type="entry name" value="Peptidase_S8_Ser-AS"/>
</dbReference>
<dbReference type="Pfam" id="PF05922">
    <property type="entry name" value="Inhibitor_I9"/>
    <property type="match status" value="1"/>
</dbReference>
<evidence type="ECO:0000259" key="13">
    <source>
        <dbReference type="Pfam" id="PF17766"/>
    </source>
</evidence>
<comment type="similarity">
    <text evidence="2 9">Belongs to the peptidase S8 family.</text>
</comment>
<proteinExistence type="inferred from homology"/>
<dbReference type="Gene3D" id="3.30.70.80">
    <property type="entry name" value="Peptidase S8 propeptide/proteinase inhibitor I9"/>
    <property type="match status" value="1"/>
</dbReference>
<evidence type="ECO:0000256" key="7">
    <source>
        <dbReference type="ARBA" id="ARBA00022825"/>
    </source>
</evidence>
<dbReference type="Proteomes" id="UP000091857">
    <property type="component" value="Chromosome 11"/>
</dbReference>
<dbReference type="OrthoDB" id="10256524at2759"/>
<dbReference type="InterPro" id="IPR036852">
    <property type="entry name" value="Peptidase_S8/S53_dom_sf"/>
</dbReference>
<dbReference type="PROSITE" id="PS51892">
    <property type="entry name" value="SUBTILASE"/>
    <property type="match status" value="1"/>
</dbReference>
<feature type="signal peptide" evidence="10">
    <location>
        <begin position="1"/>
        <end position="22"/>
    </location>
</feature>
<dbReference type="EMBL" id="CM004397">
    <property type="protein sequence ID" value="OAY36295.1"/>
    <property type="molecule type" value="Genomic_DNA"/>
</dbReference>
<feature type="chain" id="PRO_5012609711" evidence="10">
    <location>
        <begin position="23"/>
        <end position="765"/>
    </location>
</feature>
<dbReference type="GO" id="GO:0006508">
    <property type="term" value="P:proteolysis"/>
    <property type="evidence" value="ECO:0007669"/>
    <property type="project" value="UniProtKB-KW"/>
</dbReference>
<dbReference type="GO" id="GO:0009609">
    <property type="term" value="P:response to symbiotic bacterium"/>
    <property type="evidence" value="ECO:0007669"/>
    <property type="project" value="UniProtKB-ARBA"/>
</dbReference>
<evidence type="ECO:0000313" key="15">
    <source>
        <dbReference type="Proteomes" id="UP000091857"/>
    </source>
</evidence>
<evidence type="ECO:0000256" key="9">
    <source>
        <dbReference type="PROSITE-ProRule" id="PRU01240"/>
    </source>
</evidence>
<keyword evidence="3" id="KW-0964">Secreted</keyword>
<keyword evidence="5 10" id="KW-0732">Signal</keyword>
<feature type="domain" description="Subtilisin-like protease fibronectin type-III" evidence="13">
    <location>
        <begin position="666"/>
        <end position="762"/>
    </location>
</feature>
<dbReference type="InterPro" id="IPR015500">
    <property type="entry name" value="Peptidase_S8_subtilisin-rel"/>
</dbReference>
<evidence type="ECO:0000259" key="11">
    <source>
        <dbReference type="Pfam" id="PF00082"/>
    </source>
</evidence>
<evidence type="ECO:0000256" key="4">
    <source>
        <dbReference type="ARBA" id="ARBA00022670"/>
    </source>
</evidence>
<sequence length="765" mass="83113">MASFLLLLLFLFSFLSCPLISSTSPLQTPKHYIVYMGSSRNDHKGEEGARLAESAHWHLLSSIIPSQETERISLIHSYHHAFRGFSAMLTEHEASLLSGHSEVLSVFPDTVLRLHTTRSWDFLDAQSGIASRLGYYQHHHSSLHDVIIGVIDTGIWPESPSFNDDHMGKIPSRWKGVCMEGFQFNKSNCNRKLIGARFYDVLSKFPGSPRDDAEGHGTHTASTAAGSPVANASFYGLARGTARGGAPSARIASYKVCSENGCSGAATLKAIDDAIMDGVDIISISMDANSQVEFLEDPIAIGAFHAEQMGVMVICSAGNFGPDAYTVSHTAPWILTVAASSIDRDFQSRVMLGNGRTIKGSAINFSGLTRSKMYRLALGEHVAINKTLVSDARNCVPDSLDSKKASGKIIICVTSNQDIPTTDRAFAVESVNAKGLILVGENTEDETYNAGSFPLTQVEKHEGHLIFNYMKFSKKPVATILPSVDVLGIRPSPIVASFSSRGPGNFTENILKPDIMAPGVDILAAVPPVTDEPGLPRGTSIFGIKSGTSMACPHVSGAAAFIKSVHPHWSSSMIRSALMTTATISNNIGKPLTNTSRYLANPHEAGAGEISPARALDPGLVFETTEEDNLRFLCYYGYPQERVKNMTKTKFKCPKKSQEELISSSINYPSISIGKLDRTQAAQIIRRKVTNVGSGNASYYSRVHAPKGLLVKVSPKKINFDESKRKASFRVLFNGKKAHKGYHFGHVIWSDGHHRVRVVFAVNVE</sequence>
<dbReference type="CDD" id="cd02120">
    <property type="entry name" value="PA_subtilisin_like"/>
    <property type="match status" value="1"/>
</dbReference>
<dbReference type="PRINTS" id="PR00723">
    <property type="entry name" value="SUBTILISIN"/>
</dbReference>
<dbReference type="Gene3D" id="3.40.50.200">
    <property type="entry name" value="Peptidase S8/S53 domain"/>
    <property type="match status" value="1"/>
</dbReference>
<dbReference type="Pfam" id="PF00082">
    <property type="entry name" value="Peptidase_S8"/>
    <property type="match status" value="1"/>
</dbReference>
<comment type="subcellular location">
    <subcellularLocation>
        <location evidence="1">Secreted</location>
    </subcellularLocation>
</comment>
<dbReference type="PANTHER" id="PTHR10795">
    <property type="entry name" value="PROPROTEIN CONVERTASE SUBTILISIN/KEXIN"/>
    <property type="match status" value="1"/>
</dbReference>
<evidence type="ECO:0000313" key="14">
    <source>
        <dbReference type="EMBL" id="OAY36295.1"/>
    </source>
</evidence>
<keyword evidence="7 9" id="KW-0720">Serine protease</keyword>
<dbReference type="SUPFAM" id="SSF52743">
    <property type="entry name" value="Subtilisin-like"/>
    <property type="match status" value="1"/>
</dbReference>
<dbReference type="Pfam" id="PF17766">
    <property type="entry name" value="fn3_6"/>
    <property type="match status" value="1"/>
</dbReference>
<feature type="active site" description="Charge relay system" evidence="8 9">
    <location>
        <position position="152"/>
    </location>
</feature>
<keyword evidence="4 9" id="KW-0645">Protease</keyword>
<keyword evidence="6 9" id="KW-0378">Hydrolase</keyword>
<evidence type="ECO:0000256" key="5">
    <source>
        <dbReference type="ARBA" id="ARBA00022729"/>
    </source>
</evidence>
<dbReference type="InterPro" id="IPR010259">
    <property type="entry name" value="S8pro/Inhibitor_I9"/>
</dbReference>